<keyword evidence="6" id="KW-0812">Transmembrane</keyword>
<evidence type="ECO:0000256" key="5">
    <source>
        <dbReference type="ARBA" id="ARBA00022777"/>
    </source>
</evidence>
<dbReference type="InterPro" id="IPR005467">
    <property type="entry name" value="His_kinase_dom"/>
</dbReference>
<keyword evidence="6" id="KW-0472">Membrane</keyword>
<feature type="transmembrane region" description="Helical" evidence="6">
    <location>
        <begin position="123"/>
        <end position="143"/>
    </location>
</feature>
<dbReference type="InterPro" id="IPR035965">
    <property type="entry name" value="PAS-like_dom_sf"/>
</dbReference>
<reference evidence="10 11" key="1">
    <citation type="submission" date="2019-07" db="EMBL/GenBank/DDBJ databases">
        <title>Flavobacterium sp. nov., isolated from glacier ice.</title>
        <authorList>
            <person name="Liu Q."/>
            <person name="Xin Y.-H."/>
        </authorList>
    </citation>
    <scope>NUCLEOTIDE SEQUENCE [LARGE SCALE GENOMIC DNA]</scope>
    <source>
        <strain evidence="10 11">ZT4R6</strain>
    </source>
</reference>
<organism evidence="10 11">
    <name type="scientific">Flavobacterium zepuense</name>
    <dbReference type="NCBI Taxonomy" id="2593302"/>
    <lineage>
        <taxon>Bacteria</taxon>
        <taxon>Pseudomonadati</taxon>
        <taxon>Bacteroidota</taxon>
        <taxon>Flavobacteriia</taxon>
        <taxon>Flavobacteriales</taxon>
        <taxon>Flavobacteriaceae</taxon>
        <taxon>Flavobacterium</taxon>
    </lineage>
</organism>
<dbReference type="NCBIfam" id="TIGR00229">
    <property type="entry name" value="sensory_box"/>
    <property type="match status" value="1"/>
</dbReference>
<dbReference type="AlphaFoldDB" id="A0A552V075"/>
<dbReference type="SMART" id="SM00387">
    <property type="entry name" value="HATPase_c"/>
    <property type="match status" value="1"/>
</dbReference>
<dbReference type="EC" id="2.7.13.3" evidence="2"/>
<name>A0A552V075_9FLAO</name>
<dbReference type="EMBL" id="VJVZ01000007">
    <property type="protein sequence ID" value="TRW23830.1"/>
    <property type="molecule type" value="Genomic_DNA"/>
</dbReference>
<evidence type="ECO:0000256" key="6">
    <source>
        <dbReference type="SAM" id="Phobius"/>
    </source>
</evidence>
<keyword evidence="3" id="KW-0597">Phosphoprotein</keyword>
<dbReference type="SUPFAM" id="SSF55874">
    <property type="entry name" value="ATPase domain of HSP90 chaperone/DNA topoisomerase II/histidine kinase"/>
    <property type="match status" value="1"/>
</dbReference>
<dbReference type="PROSITE" id="PS50109">
    <property type="entry name" value="HIS_KIN"/>
    <property type="match status" value="1"/>
</dbReference>
<comment type="catalytic activity">
    <reaction evidence="1">
        <text>ATP + protein L-histidine = ADP + protein N-phospho-L-histidine.</text>
        <dbReference type="EC" id="2.7.13.3"/>
    </reaction>
</comment>
<sequence>MGYLTMKSIHLTYKRFVIYTSSFATLIGLSAIVGWIVKFNILKSLLPGYMPMKFNTAICIIFLGTALLLKPKNNHSRRHVIKALSLLVVAFATLTLLQDVFNFNFGTDELFVPETPAENISGRINPITALFLIITGLAIFFNCTKKNRCKHTLQYLLHLVTIICGIISIGYLFNVPHFFNFTFITTMPLSTALALIALSAATTILNPGFGVVKLFTGKMIGNDMARKLTIKMFLGILLLGYLHNLDHRYNWVSPQLGSVLLTVSFMAITLIFIWESCTAINKLDHKKNIARENFRLGVESSPYALILSDANGKIIHANIQTEKLYGYTRQELAGQSLQIIIPKKLHDSYNERRQSFYVSNKVVTLGIEEDIFAVRKDGTEFPIELILTPVKTEEGSVVMASVSDISLRKQQEKIIRDQVIELQVKNQELEHVNYIASHDLQEPLRTVSNYITLLEEDYPDQIKGEIKQHLYTMQAATNRMSLLIRSFLDYGKLGRNRKLGPTNCNDIVNDVVTDLNNLIKCSKATITVATELPVLYAYETELRLLFQNLINNAIKFRKKDATPHITIGCKELNGFFEFYVSDNGIGINCKDKDVIFHIFKRVKTEEEYEGHGIGLANCKKIADIHGGKIWVEPGAESGSTFKFTILNFKA</sequence>
<evidence type="ECO:0000259" key="8">
    <source>
        <dbReference type="PROSITE" id="PS50112"/>
    </source>
</evidence>
<proteinExistence type="predicted"/>
<dbReference type="InterPro" id="IPR000014">
    <property type="entry name" value="PAS"/>
</dbReference>
<accession>A0A552V075</accession>
<keyword evidence="6" id="KW-1133">Transmembrane helix</keyword>
<feature type="transmembrane region" description="Helical" evidence="6">
    <location>
        <begin position="193"/>
        <end position="216"/>
    </location>
</feature>
<evidence type="ECO:0000256" key="3">
    <source>
        <dbReference type="ARBA" id="ARBA00022553"/>
    </source>
</evidence>
<dbReference type="InterPro" id="IPR036097">
    <property type="entry name" value="HisK_dim/P_sf"/>
</dbReference>
<dbReference type="Gene3D" id="1.10.287.130">
    <property type="match status" value="1"/>
</dbReference>
<dbReference type="InterPro" id="IPR052162">
    <property type="entry name" value="Sensor_kinase/Photoreceptor"/>
</dbReference>
<comment type="caution">
    <text evidence="10">The sequence shown here is derived from an EMBL/GenBank/DDBJ whole genome shotgun (WGS) entry which is preliminary data.</text>
</comment>
<evidence type="ECO:0000256" key="1">
    <source>
        <dbReference type="ARBA" id="ARBA00000085"/>
    </source>
</evidence>
<feature type="domain" description="PAC" evidence="9">
    <location>
        <begin position="367"/>
        <end position="417"/>
    </location>
</feature>
<dbReference type="SMART" id="SM00388">
    <property type="entry name" value="HisKA"/>
    <property type="match status" value="1"/>
</dbReference>
<feature type="transmembrane region" description="Helical" evidence="6">
    <location>
        <begin position="16"/>
        <end position="37"/>
    </location>
</feature>
<dbReference type="CDD" id="cd00082">
    <property type="entry name" value="HisKA"/>
    <property type="match status" value="1"/>
</dbReference>
<keyword evidence="4" id="KW-0808">Transferase</keyword>
<dbReference type="InterPro" id="IPR003594">
    <property type="entry name" value="HATPase_dom"/>
</dbReference>
<evidence type="ECO:0000259" key="7">
    <source>
        <dbReference type="PROSITE" id="PS50109"/>
    </source>
</evidence>
<dbReference type="Pfam" id="PF00512">
    <property type="entry name" value="HisKA"/>
    <property type="match status" value="1"/>
</dbReference>
<dbReference type="InterPro" id="IPR003661">
    <property type="entry name" value="HisK_dim/P_dom"/>
</dbReference>
<feature type="domain" description="Histidine kinase" evidence="7">
    <location>
        <begin position="435"/>
        <end position="649"/>
    </location>
</feature>
<evidence type="ECO:0000313" key="10">
    <source>
        <dbReference type="EMBL" id="TRW23830.1"/>
    </source>
</evidence>
<evidence type="ECO:0000313" key="11">
    <source>
        <dbReference type="Proteomes" id="UP000320643"/>
    </source>
</evidence>
<feature type="transmembrane region" description="Helical" evidence="6">
    <location>
        <begin position="81"/>
        <end position="103"/>
    </location>
</feature>
<dbReference type="Pfam" id="PF13426">
    <property type="entry name" value="PAS_9"/>
    <property type="match status" value="1"/>
</dbReference>
<evidence type="ECO:0000256" key="2">
    <source>
        <dbReference type="ARBA" id="ARBA00012438"/>
    </source>
</evidence>
<keyword evidence="11" id="KW-1185">Reference proteome</keyword>
<dbReference type="GO" id="GO:0000155">
    <property type="term" value="F:phosphorelay sensor kinase activity"/>
    <property type="evidence" value="ECO:0007669"/>
    <property type="project" value="InterPro"/>
</dbReference>
<feature type="transmembrane region" description="Helical" evidence="6">
    <location>
        <begin position="256"/>
        <end position="277"/>
    </location>
</feature>
<dbReference type="Gene3D" id="3.30.450.20">
    <property type="entry name" value="PAS domain"/>
    <property type="match status" value="1"/>
</dbReference>
<protein>
    <recommendedName>
        <fullName evidence="2">histidine kinase</fullName>
        <ecNumber evidence="2">2.7.13.3</ecNumber>
    </recommendedName>
</protein>
<dbReference type="Pfam" id="PF02518">
    <property type="entry name" value="HATPase_c"/>
    <property type="match status" value="1"/>
</dbReference>
<dbReference type="Gene3D" id="3.30.565.10">
    <property type="entry name" value="Histidine kinase-like ATPase, C-terminal domain"/>
    <property type="match status" value="1"/>
</dbReference>
<evidence type="ECO:0000256" key="4">
    <source>
        <dbReference type="ARBA" id="ARBA00022679"/>
    </source>
</evidence>
<gene>
    <name evidence="10" type="ORF">FMM05_11750</name>
</gene>
<feature type="domain" description="PAS" evidence="8">
    <location>
        <begin position="290"/>
        <end position="343"/>
    </location>
</feature>
<dbReference type="OrthoDB" id="9781208at2"/>
<feature type="transmembrane region" description="Helical" evidence="6">
    <location>
        <begin position="155"/>
        <end position="173"/>
    </location>
</feature>
<dbReference type="CDD" id="cd00130">
    <property type="entry name" value="PAS"/>
    <property type="match status" value="1"/>
</dbReference>
<dbReference type="PROSITE" id="PS50113">
    <property type="entry name" value="PAC"/>
    <property type="match status" value="1"/>
</dbReference>
<dbReference type="SMART" id="SM00091">
    <property type="entry name" value="PAS"/>
    <property type="match status" value="1"/>
</dbReference>
<dbReference type="PANTHER" id="PTHR43304:SF1">
    <property type="entry name" value="PAC DOMAIN-CONTAINING PROTEIN"/>
    <property type="match status" value="1"/>
</dbReference>
<dbReference type="SUPFAM" id="SSF47384">
    <property type="entry name" value="Homodimeric domain of signal transducing histidine kinase"/>
    <property type="match status" value="1"/>
</dbReference>
<evidence type="ECO:0000259" key="9">
    <source>
        <dbReference type="PROSITE" id="PS50113"/>
    </source>
</evidence>
<dbReference type="InterPro" id="IPR036890">
    <property type="entry name" value="HATPase_C_sf"/>
</dbReference>
<dbReference type="PANTHER" id="PTHR43304">
    <property type="entry name" value="PHYTOCHROME-LIKE PROTEIN CPH1"/>
    <property type="match status" value="1"/>
</dbReference>
<feature type="transmembrane region" description="Helical" evidence="6">
    <location>
        <begin position="228"/>
        <end position="244"/>
    </location>
</feature>
<dbReference type="PROSITE" id="PS50112">
    <property type="entry name" value="PAS"/>
    <property type="match status" value="1"/>
</dbReference>
<feature type="transmembrane region" description="Helical" evidence="6">
    <location>
        <begin position="49"/>
        <end position="69"/>
    </location>
</feature>
<dbReference type="InterPro" id="IPR000700">
    <property type="entry name" value="PAS-assoc_C"/>
</dbReference>
<dbReference type="Proteomes" id="UP000320643">
    <property type="component" value="Unassembled WGS sequence"/>
</dbReference>
<keyword evidence="5" id="KW-0418">Kinase</keyword>
<dbReference type="SUPFAM" id="SSF55785">
    <property type="entry name" value="PYP-like sensor domain (PAS domain)"/>
    <property type="match status" value="1"/>
</dbReference>